<feature type="compositionally biased region" description="Basic and acidic residues" evidence="1">
    <location>
        <begin position="118"/>
        <end position="133"/>
    </location>
</feature>
<evidence type="ECO:0000313" key="3">
    <source>
        <dbReference type="Proteomes" id="UP001515480"/>
    </source>
</evidence>
<dbReference type="AlphaFoldDB" id="A0AB34JBT9"/>
<feature type="region of interest" description="Disordered" evidence="1">
    <location>
        <begin position="118"/>
        <end position="140"/>
    </location>
</feature>
<reference evidence="2 3" key="1">
    <citation type="journal article" date="2024" name="Science">
        <title>Giant polyketide synthase enzymes in the biosynthesis of giant marine polyether toxins.</title>
        <authorList>
            <person name="Fallon T.R."/>
            <person name="Shende V.V."/>
            <person name="Wierzbicki I.H."/>
            <person name="Pendleton A.L."/>
            <person name="Watervoot N.F."/>
            <person name="Auber R.P."/>
            <person name="Gonzalez D.J."/>
            <person name="Wisecaver J.H."/>
            <person name="Moore B.S."/>
        </authorList>
    </citation>
    <scope>NUCLEOTIDE SEQUENCE [LARGE SCALE GENOMIC DNA]</scope>
    <source>
        <strain evidence="2 3">12B1</strain>
    </source>
</reference>
<keyword evidence="3" id="KW-1185">Reference proteome</keyword>
<sequence>MGEASDWDSLFQTIARATGVVEEDVPGRTQPPAPPARRSPRRTTTFEATRAGASPRVAPAPAQRVGNSKTTIQVNLYGRLLGAGRNAGASPDAAAPAPPTLPVEAPAAASALPELAEMERQRKAKRKPPEGKRGRQKAIRTTKETVVPLERRLVEFPNECLKVSAGKLFCLPCKEELPNLKERIKRHTSCMKHQEKKAEFHRASKENDQLFSDLSEYFTGNSSESGAACRNQMRQVAHPLLVLEHRIAQLVGQLQHSRNLLVPC</sequence>
<accession>A0AB34JBT9</accession>
<gene>
    <name evidence="2" type="ORF">AB1Y20_002945</name>
</gene>
<dbReference type="EMBL" id="JBGBPQ010000010">
    <property type="protein sequence ID" value="KAL1518657.1"/>
    <property type="molecule type" value="Genomic_DNA"/>
</dbReference>
<dbReference type="Proteomes" id="UP001515480">
    <property type="component" value="Unassembled WGS sequence"/>
</dbReference>
<comment type="caution">
    <text evidence="2">The sequence shown here is derived from an EMBL/GenBank/DDBJ whole genome shotgun (WGS) entry which is preliminary data.</text>
</comment>
<name>A0AB34JBT9_PRYPA</name>
<feature type="region of interest" description="Disordered" evidence="1">
    <location>
        <begin position="18"/>
        <end position="66"/>
    </location>
</feature>
<protein>
    <submittedName>
        <fullName evidence="2">Uncharacterized protein</fullName>
    </submittedName>
</protein>
<organism evidence="2 3">
    <name type="scientific">Prymnesium parvum</name>
    <name type="common">Toxic golden alga</name>
    <dbReference type="NCBI Taxonomy" id="97485"/>
    <lineage>
        <taxon>Eukaryota</taxon>
        <taxon>Haptista</taxon>
        <taxon>Haptophyta</taxon>
        <taxon>Prymnesiophyceae</taxon>
        <taxon>Prymnesiales</taxon>
        <taxon>Prymnesiaceae</taxon>
        <taxon>Prymnesium</taxon>
    </lineage>
</organism>
<evidence type="ECO:0000256" key="1">
    <source>
        <dbReference type="SAM" id="MobiDB-lite"/>
    </source>
</evidence>
<evidence type="ECO:0000313" key="2">
    <source>
        <dbReference type="EMBL" id="KAL1518657.1"/>
    </source>
</evidence>
<proteinExistence type="predicted"/>